<dbReference type="RefSeq" id="WP_041991205.1">
    <property type="nucleotide sequence ID" value="NZ_CDOD01000011.1"/>
</dbReference>
<organism evidence="2 3">
    <name type="scientific">Capnocytophaga cynodegmi</name>
    <dbReference type="NCBI Taxonomy" id="28189"/>
    <lineage>
        <taxon>Bacteria</taxon>
        <taxon>Pseudomonadati</taxon>
        <taxon>Bacteroidota</taxon>
        <taxon>Flavobacteriia</taxon>
        <taxon>Flavobacteriales</taxon>
        <taxon>Flavobacteriaceae</taxon>
        <taxon>Capnocytophaga</taxon>
    </lineage>
</organism>
<dbReference type="PANTHER" id="PTHR11735">
    <property type="entry name" value="TRNA N6-ADENOSINE THREONYLCARBAMOYLTRANSFERASE"/>
    <property type="match status" value="1"/>
</dbReference>
<evidence type="ECO:0000313" key="3">
    <source>
        <dbReference type="Proteomes" id="UP000038055"/>
    </source>
</evidence>
<dbReference type="AlphaFoldDB" id="A0A0B7H5Y0"/>
<dbReference type="SUPFAM" id="SSF53067">
    <property type="entry name" value="Actin-like ATPase domain"/>
    <property type="match status" value="2"/>
</dbReference>
<dbReference type="STRING" id="28189.CCYN74_140072"/>
<feature type="domain" description="Gcp-like" evidence="1">
    <location>
        <begin position="36"/>
        <end position="169"/>
    </location>
</feature>
<evidence type="ECO:0000259" key="1">
    <source>
        <dbReference type="Pfam" id="PF00814"/>
    </source>
</evidence>
<accession>A0A0B7H5Y0</accession>
<dbReference type="CDD" id="cd24032">
    <property type="entry name" value="ASKHA_NBD_TsaB"/>
    <property type="match status" value="1"/>
</dbReference>
<dbReference type="InterPro" id="IPR000905">
    <property type="entry name" value="Gcp-like_dom"/>
</dbReference>
<protein>
    <submittedName>
        <fullName evidence="2">Universal bacterial protein YeaZ</fullName>
    </submittedName>
</protein>
<proteinExistence type="predicted"/>
<evidence type="ECO:0000313" key="2">
    <source>
        <dbReference type="EMBL" id="CEN33939.1"/>
    </source>
</evidence>
<dbReference type="NCBIfam" id="TIGR03725">
    <property type="entry name" value="T6A_YeaZ"/>
    <property type="match status" value="1"/>
</dbReference>
<sequence>MTKILCIETSGLNCSVAISKDSTLLAERTENKGKFTHAESLHVFINEVVSLAGISLSEIDAIAVSGGPGSYTGLRIGVSTAKGLCFALNKPLIAISTLQILASQITDNEIIIPMIDARRMEVYSAVFDRNFNEIEKTEAKILDKNSYAEWLSKGKVIFLGDGVDKFSEICDNPNAVFVKNAYPQARDMIIHALEKFKNKAFEDIAYFEPNYLK</sequence>
<dbReference type="Pfam" id="PF00814">
    <property type="entry name" value="TsaD"/>
    <property type="match status" value="1"/>
</dbReference>
<dbReference type="GO" id="GO:0002949">
    <property type="term" value="P:tRNA threonylcarbamoyladenosine modification"/>
    <property type="evidence" value="ECO:0007669"/>
    <property type="project" value="InterPro"/>
</dbReference>
<dbReference type="InterPro" id="IPR022496">
    <property type="entry name" value="T6A_TsaB"/>
</dbReference>
<dbReference type="eggNOG" id="COG1214">
    <property type="taxonomic scope" value="Bacteria"/>
</dbReference>
<dbReference type="Proteomes" id="UP000038055">
    <property type="component" value="Unassembled WGS sequence"/>
</dbReference>
<dbReference type="EMBL" id="CDOD01000011">
    <property type="protein sequence ID" value="CEN33939.1"/>
    <property type="molecule type" value="Genomic_DNA"/>
</dbReference>
<name>A0A0B7H5Y0_9FLAO</name>
<reference evidence="3" key="1">
    <citation type="submission" date="2015-01" db="EMBL/GenBank/DDBJ databases">
        <authorList>
            <person name="MANFREDI Pablo"/>
        </authorList>
    </citation>
    <scope>NUCLEOTIDE SEQUENCE [LARGE SCALE GENOMIC DNA]</scope>
    <source>
        <strain evidence="3">Ccyn2B</strain>
    </source>
</reference>
<dbReference type="GO" id="GO:0005829">
    <property type="term" value="C:cytosol"/>
    <property type="evidence" value="ECO:0007669"/>
    <property type="project" value="TreeGrafter"/>
</dbReference>
<dbReference type="InterPro" id="IPR043129">
    <property type="entry name" value="ATPase_NBD"/>
</dbReference>
<dbReference type="PANTHER" id="PTHR11735:SF11">
    <property type="entry name" value="TRNA THREONYLCARBAMOYLADENOSINE BIOSYNTHESIS PROTEIN TSAB"/>
    <property type="match status" value="1"/>
</dbReference>
<dbReference type="Gene3D" id="3.30.420.40">
    <property type="match status" value="2"/>
</dbReference>
<gene>
    <name evidence="2" type="ORF">CCYN2B_190006</name>
</gene>
<keyword evidence="3" id="KW-1185">Reference proteome</keyword>